<keyword evidence="2" id="KW-1185">Reference proteome</keyword>
<dbReference type="RefSeq" id="XP_065674104.1">
    <property type="nucleotide sequence ID" value="XM_065818032.1"/>
</dbReference>
<evidence type="ECO:0000313" key="2">
    <source>
        <dbReference type="Proteomes" id="UP001652625"/>
    </source>
</evidence>
<dbReference type="Proteomes" id="UP001652625">
    <property type="component" value="Chromosome 14"/>
</dbReference>
<dbReference type="Pfam" id="PF03372">
    <property type="entry name" value="Exo_endo_phos"/>
    <property type="match status" value="1"/>
</dbReference>
<dbReference type="SUPFAM" id="SSF56672">
    <property type="entry name" value="DNA/RNA polymerases"/>
    <property type="match status" value="1"/>
</dbReference>
<dbReference type="InterPro" id="IPR043502">
    <property type="entry name" value="DNA/RNA_pol_sf"/>
</dbReference>
<dbReference type="InterPro" id="IPR036691">
    <property type="entry name" value="Endo/exonu/phosph_ase_sf"/>
</dbReference>
<name>A0ABM4DHY2_HYDVU</name>
<gene>
    <name evidence="3" type="primary">LOC136091048</name>
</gene>
<evidence type="ECO:0000259" key="1">
    <source>
        <dbReference type="PROSITE" id="PS50878"/>
    </source>
</evidence>
<reference evidence="3" key="1">
    <citation type="submission" date="2025-08" db="UniProtKB">
        <authorList>
            <consortium name="RefSeq"/>
        </authorList>
    </citation>
    <scope>IDENTIFICATION</scope>
</reference>
<protein>
    <submittedName>
        <fullName evidence="3">Uncharacterized protein LOC136091048</fullName>
    </submittedName>
</protein>
<dbReference type="PANTHER" id="PTHR33332">
    <property type="entry name" value="REVERSE TRANSCRIPTASE DOMAIN-CONTAINING PROTEIN"/>
    <property type="match status" value="1"/>
</dbReference>
<dbReference type="InterPro" id="IPR000477">
    <property type="entry name" value="RT_dom"/>
</dbReference>
<dbReference type="PROSITE" id="PS50878">
    <property type="entry name" value="RT_POL"/>
    <property type="match status" value="1"/>
</dbReference>
<organism evidence="2 3">
    <name type="scientific">Hydra vulgaris</name>
    <name type="common">Hydra</name>
    <name type="synonym">Hydra attenuata</name>
    <dbReference type="NCBI Taxonomy" id="6087"/>
    <lineage>
        <taxon>Eukaryota</taxon>
        <taxon>Metazoa</taxon>
        <taxon>Cnidaria</taxon>
        <taxon>Hydrozoa</taxon>
        <taxon>Hydroidolina</taxon>
        <taxon>Anthoathecata</taxon>
        <taxon>Aplanulata</taxon>
        <taxon>Hydridae</taxon>
        <taxon>Hydra</taxon>
    </lineage>
</organism>
<dbReference type="SUPFAM" id="SSF56219">
    <property type="entry name" value="DNase I-like"/>
    <property type="match status" value="1"/>
</dbReference>
<accession>A0ABM4DHY2</accession>
<dbReference type="GeneID" id="136091048"/>
<dbReference type="InterPro" id="IPR005135">
    <property type="entry name" value="Endo/exonuclease/phosphatase"/>
</dbReference>
<dbReference type="CDD" id="cd01650">
    <property type="entry name" value="RT_nLTR_like"/>
    <property type="match status" value="1"/>
</dbReference>
<sequence>MAMTNNYESLFFNLYETNLFSSEENLDPENNFYRSILYDCSYHFPNQLEGFLFKNAREKSNKQIVILHLNIRSLKCNYKKLLDLLEEAKHIFNIICLTETWITVDEINSNFDIPHFNIISMERKTNKRGGGVLIYVHENFEYCFKNDLSVSDSDKEVVTIEITNNQTKNILLSCCYRPPDGVSENLSMFLQQIIKKGNNDKKENYIVGDLNMNCFLYNDDHKIKNFYDAIFETGSVTLINRPTRVTINTATLIDNIITTDILNNNIQLGIIKTDISDHFPLFLKLNKTNSERNINTKKVIRKRIYNETNIKLFKDQLSLLHWKNINFDDNANNIYETFFKTFFSVYEVNFPIIEKAITTKNINTPWITKGPTMSEKIPKTKSLFTDYLESLDNCICSDELSSELSFDEFERAFKSIKKNKAIGADQINGNVIIDCFEQIKDVLFKIFKASIHQGVFPEQLKIAKIIPIFKEGDKSEISNYRPISVLSTFSKILEKIMFNRLYKYFHDNNLLYINQFGFKKDNSTEHAIIQFVREISKSFEKSQYTLGIFIDLSKAFDTVDHHILIHKLKYYGIKNKILKWFKSYLSNRKQFVLFNNDYQSTFLNTCGVPQGSILGPLLFLIYINDLNKASKLMSIMYADDTNLFLSNYDIAELFKTMNEELRYISNWFKCNKLTLNINKTKWVLFHSISKKRFLPTNLPQIFIDQKEIKRDSVTKFLGVYLDENITWNHHIDYISTKISKNMGILYKLRIYLNKKVLIQLYYSFIHSYLNYANIAWGSTEKSLRIVLHCHLGQ</sequence>
<dbReference type="Gene3D" id="3.60.10.10">
    <property type="entry name" value="Endonuclease/exonuclease/phosphatase"/>
    <property type="match status" value="1"/>
</dbReference>
<feature type="domain" description="Reverse transcriptase" evidence="1">
    <location>
        <begin position="449"/>
        <end position="721"/>
    </location>
</feature>
<evidence type="ECO:0000313" key="3">
    <source>
        <dbReference type="RefSeq" id="XP_065674104.1"/>
    </source>
</evidence>
<dbReference type="Pfam" id="PF00078">
    <property type="entry name" value="RVT_1"/>
    <property type="match status" value="1"/>
</dbReference>
<proteinExistence type="predicted"/>